<accession>A0A1I7Z0D7</accession>
<feature type="compositionally biased region" description="Basic and acidic residues" evidence="1">
    <location>
        <begin position="31"/>
        <end position="47"/>
    </location>
</feature>
<feature type="region of interest" description="Disordered" evidence="1">
    <location>
        <begin position="31"/>
        <end position="91"/>
    </location>
</feature>
<proteinExistence type="predicted"/>
<dbReference type="Proteomes" id="UP000095287">
    <property type="component" value="Unplaced"/>
</dbReference>
<evidence type="ECO:0000313" key="3">
    <source>
        <dbReference type="WBParaSite" id="L893_g21577.t1"/>
    </source>
</evidence>
<sequence length="103" mass="11592">MAISVNFLARSFLGSAFRECSAFASEVDRSEACPRRQRCPDSRDPRSPRNTPRHRASRPSSTPPPSRAPLLENTPRTRRTKSSSRAFTQPDQFPLVEVFATET</sequence>
<dbReference type="AlphaFoldDB" id="A0A1I7Z0D7"/>
<evidence type="ECO:0000313" key="2">
    <source>
        <dbReference type="Proteomes" id="UP000095287"/>
    </source>
</evidence>
<protein>
    <submittedName>
        <fullName evidence="3">Secreted protein</fullName>
    </submittedName>
</protein>
<keyword evidence="2" id="KW-1185">Reference proteome</keyword>
<organism evidence="2 3">
    <name type="scientific">Steinernema glaseri</name>
    <dbReference type="NCBI Taxonomy" id="37863"/>
    <lineage>
        <taxon>Eukaryota</taxon>
        <taxon>Metazoa</taxon>
        <taxon>Ecdysozoa</taxon>
        <taxon>Nematoda</taxon>
        <taxon>Chromadorea</taxon>
        <taxon>Rhabditida</taxon>
        <taxon>Tylenchina</taxon>
        <taxon>Panagrolaimomorpha</taxon>
        <taxon>Strongyloidoidea</taxon>
        <taxon>Steinernematidae</taxon>
        <taxon>Steinernema</taxon>
    </lineage>
</organism>
<evidence type="ECO:0000256" key="1">
    <source>
        <dbReference type="SAM" id="MobiDB-lite"/>
    </source>
</evidence>
<dbReference type="WBParaSite" id="L893_g21577.t1">
    <property type="protein sequence ID" value="L893_g21577.t1"/>
    <property type="gene ID" value="L893_g21577"/>
</dbReference>
<name>A0A1I7Z0D7_9BILA</name>
<reference evidence="3" key="1">
    <citation type="submission" date="2016-11" db="UniProtKB">
        <authorList>
            <consortium name="WormBaseParasite"/>
        </authorList>
    </citation>
    <scope>IDENTIFICATION</scope>
</reference>